<evidence type="ECO:0000313" key="3">
    <source>
        <dbReference type="Proteomes" id="UP000887566"/>
    </source>
</evidence>
<feature type="compositionally biased region" description="Basic and acidic residues" evidence="1">
    <location>
        <begin position="226"/>
        <end position="237"/>
    </location>
</feature>
<name>A0A914WP85_9BILA</name>
<feature type="transmembrane region" description="Helical" evidence="2">
    <location>
        <begin position="265"/>
        <end position="289"/>
    </location>
</feature>
<evidence type="ECO:0000313" key="4">
    <source>
        <dbReference type="WBParaSite" id="PSAMB.scaffold4443size14583.g24305.t1"/>
    </source>
</evidence>
<feature type="compositionally biased region" description="Polar residues" evidence="1">
    <location>
        <begin position="177"/>
        <end position="188"/>
    </location>
</feature>
<dbReference type="AlphaFoldDB" id="A0A914WP85"/>
<reference evidence="4" key="1">
    <citation type="submission" date="2022-11" db="UniProtKB">
        <authorList>
            <consortium name="WormBaseParasite"/>
        </authorList>
    </citation>
    <scope>IDENTIFICATION</scope>
</reference>
<keyword evidence="2" id="KW-0472">Membrane</keyword>
<feature type="transmembrane region" description="Helical" evidence="2">
    <location>
        <begin position="657"/>
        <end position="681"/>
    </location>
</feature>
<keyword evidence="3" id="KW-1185">Reference proteome</keyword>
<dbReference type="WBParaSite" id="PSAMB.scaffold4443size14583.g24305.t1">
    <property type="protein sequence ID" value="PSAMB.scaffold4443size14583.g24305.t1"/>
    <property type="gene ID" value="PSAMB.scaffold4443size14583.g24305"/>
</dbReference>
<feature type="transmembrane region" description="Helical" evidence="2">
    <location>
        <begin position="560"/>
        <end position="580"/>
    </location>
</feature>
<feature type="transmembrane region" description="Helical" evidence="2">
    <location>
        <begin position="587"/>
        <end position="606"/>
    </location>
</feature>
<feature type="transmembrane region" description="Helical" evidence="2">
    <location>
        <begin position="342"/>
        <end position="361"/>
    </location>
</feature>
<feature type="region of interest" description="Disordered" evidence="1">
    <location>
        <begin position="1"/>
        <end position="20"/>
    </location>
</feature>
<feature type="compositionally biased region" description="Polar residues" evidence="1">
    <location>
        <begin position="82"/>
        <end position="94"/>
    </location>
</feature>
<proteinExistence type="predicted"/>
<feature type="compositionally biased region" description="Basic and acidic residues" evidence="1">
    <location>
        <begin position="161"/>
        <end position="170"/>
    </location>
</feature>
<accession>A0A914WP85</accession>
<feature type="transmembrane region" description="Helical" evidence="2">
    <location>
        <begin position="409"/>
        <end position="427"/>
    </location>
</feature>
<dbReference type="PANTHER" id="PTHR28658">
    <property type="entry name" value="TRANSMEMBRANE PROTEIN 180"/>
    <property type="match status" value="1"/>
</dbReference>
<sequence length="778" mass="86982">MNGDRRPSSDNQSTIVEPPLALTPVPELNEVNKQNVRVVSTMPKKSDGMKNVFTLSDAMEPVRVMETPRAPSNLHRPATADTIRSVTPNKSPNVKTYEDSHTGETTTGFSVIGRGASAPMLFKPSQSRANRRRRDHKTLRDASKGDNADLQSIYGDDDHDTDSSLPDKKHASPIPKNESNISLSGSIKDSTDDDEAMEIFHEPTPHYPAYTHGAVPRPTSKGGRFRKWDSGSAKSRDSGYLGDSMSGLAAHQISKLKFAMTLVDFPTVAVAMTSLGAGILGVVYNFYYIKVFLEFYQIQPAYLNMAQILFMIWNAINDPLFGCIQDVGCGRWAKWLMNRRKVILYMGPFFSASFLIFWFPWTKENPPWIVGVHLLTALFVYDSLISLVLSAHCGLFTELSTEHSKRVRVVIYMEIASVIGSLAIFPVDKLSRSLADFAMFQLLCVAVAIISACCFLYTGLLAPREVAQVKQRIELNSVETTNQAEVAQGASDEATLYTSVMHGLKSSWQIIRERDFLCVVFANFFRIMRVIAASNFTAIFIEALVSPSGLLPKGSTEISIYYQLTQTLPPIVFLLFWPLLTKLGPWLVNNGQIFFSCVNCILMLVIGRHNHMWLAIFLLVENILCRAGYPGVYNIFFPDVVDEDMMRHDRKSPLSTMVFTLNALITKPANSFAPMIVVFFLSRAGYSNYNKMKHAQSTFHSLDNSTVAWNATVTDSSMMTSALEAQSFDHLFDVMFIVACVFPMICAVVEGLALTPYRLKFRHRRSVVPVLDNEIKKQ</sequence>
<feature type="transmembrane region" description="Helical" evidence="2">
    <location>
        <begin position="612"/>
        <end position="636"/>
    </location>
</feature>
<dbReference type="SUPFAM" id="SSF103473">
    <property type="entry name" value="MFS general substrate transporter"/>
    <property type="match status" value="1"/>
</dbReference>
<protein>
    <submittedName>
        <fullName evidence="4">Uncharacterized protein</fullName>
    </submittedName>
</protein>
<dbReference type="InterPro" id="IPR040035">
    <property type="entry name" value="TMEM180"/>
</dbReference>
<keyword evidence="2" id="KW-1133">Transmembrane helix</keyword>
<dbReference type="InterPro" id="IPR036259">
    <property type="entry name" value="MFS_trans_sf"/>
</dbReference>
<evidence type="ECO:0000256" key="2">
    <source>
        <dbReference type="SAM" id="Phobius"/>
    </source>
</evidence>
<feature type="transmembrane region" description="Helical" evidence="2">
    <location>
        <begin position="439"/>
        <end position="462"/>
    </location>
</feature>
<organism evidence="3 4">
    <name type="scientific">Plectus sambesii</name>
    <dbReference type="NCBI Taxonomy" id="2011161"/>
    <lineage>
        <taxon>Eukaryota</taxon>
        <taxon>Metazoa</taxon>
        <taxon>Ecdysozoa</taxon>
        <taxon>Nematoda</taxon>
        <taxon>Chromadorea</taxon>
        <taxon>Plectida</taxon>
        <taxon>Plectina</taxon>
        <taxon>Plectoidea</taxon>
        <taxon>Plectidae</taxon>
        <taxon>Plectus</taxon>
    </lineage>
</organism>
<feature type="transmembrane region" description="Helical" evidence="2">
    <location>
        <begin position="516"/>
        <end position="540"/>
    </location>
</feature>
<feature type="transmembrane region" description="Helical" evidence="2">
    <location>
        <begin position="367"/>
        <end position="389"/>
    </location>
</feature>
<feature type="region of interest" description="Disordered" evidence="1">
    <location>
        <begin position="70"/>
        <end position="240"/>
    </location>
</feature>
<dbReference type="Proteomes" id="UP000887566">
    <property type="component" value="Unplaced"/>
</dbReference>
<evidence type="ECO:0000256" key="1">
    <source>
        <dbReference type="SAM" id="MobiDB-lite"/>
    </source>
</evidence>
<dbReference type="Pfam" id="PF13347">
    <property type="entry name" value="MFS_2"/>
    <property type="match status" value="1"/>
</dbReference>
<feature type="compositionally biased region" description="Basic and acidic residues" evidence="1">
    <location>
        <begin position="138"/>
        <end position="147"/>
    </location>
</feature>
<keyword evidence="2" id="KW-0812">Transmembrane</keyword>
<dbReference type="PANTHER" id="PTHR28658:SF2">
    <property type="entry name" value="TRANSMEMBRANE PROTEIN 180"/>
    <property type="match status" value="1"/>
</dbReference>
<feature type="transmembrane region" description="Helical" evidence="2">
    <location>
        <begin position="734"/>
        <end position="755"/>
    </location>
</feature>